<organism evidence="2 3">
    <name type="scientific">Chitinophaga caeni</name>
    <dbReference type="NCBI Taxonomy" id="2029983"/>
    <lineage>
        <taxon>Bacteria</taxon>
        <taxon>Pseudomonadati</taxon>
        <taxon>Bacteroidota</taxon>
        <taxon>Chitinophagia</taxon>
        <taxon>Chitinophagales</taxon>
        <taxon>Chitinophagaceae</taxon>
        <taxon>Chitinophaga</taxon>
    </lineage>
</organism>
<sequence length="1582" mass="170226">MASLIEQIINDIEAIPIEPGGSLTLAASDFDLPFMTAFFNDVLLQDSLVLQDAVKNATGNTAITLNGKSGLFGYINLALEISFYEEDEQVKAKVYAVFPATYNPILPVINWMQAADLSFTKILYEENTVVDFKFDFSICSSSYRDVTLPVLLQNSGAADWEINLTGNDNKAITIDQLVALLAGQSVDDFLPAQLVNILAGLSLNNLSTRYNVELHTINFFSIGIGVTNGWAIVEDAVVLLPGLQINLSLFKFTEKSNWLTSASVLGTFVLGGVNVPVYLGAIMGSTTTWTFGLQPDTTVTLPSFSDLLGLAGGQVFLNSLPSGLSEIPEIIVNTLAIEFDATKNVLTRLAFGVNTGSSWPIIEGYFSIAKIYIAFDTRDVNNPLTRNIYGTLNGLFEVGTGNLLMCSIDKTEDNPDWMVTAGLPPGKTLSLTAIALQLFEGKVTVPASIPDFKFSTLLITVVPSKQSFQFEARSTDVWKITESISVDAFDLVFSRNPDDAENPIQGNVSTTLNIASVGVFLSASINSTTDSGWQFSGKTKPGDPIVIGDVIAYVVQKFGVDQPPAWIRTTSLQDLSVAFNSATKDFSFGATAKIKFTSTELAIQVGFSLQHEDAGKYKNVLSGIITIQHIDGGASEFKIDFETGTDNTKLTAAWKAKDASEYLQFADLLNAFGFNAPSIPEGLDLALSAATIIYDFTNSSLALSIQSANYGKAVFIAMRNPADQQWVYFFGLASDLVINLANLPIIDKLTFIDAGKLEITAIDVNFVSTATSAALAVLLNQQIKALLPDEKNIPALPAEGMDGTVSFSMTVNIGGTLYPVNLVLGGSNNDQALVTLDSGEEVKTKWFNIQKNFGPLYFDKIGLGYKDSRIYVMVNVTATASGLSLALNGFGISSPVTTFEISFTISGISITYNNGPILISGGLMGSFSPVNLYGDILIKTSALAIGGIGGYTELEGKPSMFLYAVLNFPIGGPPFFFITGLSAGFGFNRKLLIPGIEGVSTFPFVVWAMPGSGAPVPDPTKDLAAQVNSVLADIENKGIVAPEVGSSWLAAGICFTSFEMVNSFVLVTVIFGTRFEIDLLGLSRIVIPPGSGGSTGIPPVAFAELAIKASYVDGTGLISIEGQLTENSYVLSRSCHLTGGFAFYFWFSGDHEGDFVISLGGYNPNYDVPRNYPKVPRLGANWKVDGNLLISGSLYFALTSNAVMAGGLLEAVWSSGGIRAWFILQADFLIMWKPFHYDIVANTDIGASFTINLLFTKKTITIHVGVGLHVWGPEFSGKAKIKVAIISFTISFGAGDTNIQKSISWDEFIGEMLPQKAGSNRTLTGNANPDICKIKVTNGLLQQLSDVEGELNWVVNSSQLEIITESIIPSKDYDIKNSLSPQIQIVHRNLAKAASANTDFGVRPVGLASADFQSKHIVQITSSSGDAYTFHAEPVFKNIPKGLWQKISFNRSGNPDVGDPLNDTTLTNVLTGFSLKPFIETPATALTVLMQYLQYNVNPPQQHFSWVNTYIPGDDDFQGETVPGTIMDTAAQQNRSMLIAAIPDLGFDIYSNVDVVTLADPSTYYLLAAPLLRLLGEEKTTV</sequence>
<feature type="domain" description="DUF6603" evidence="1">
    <location>
        <begin position="849"/>
        <end position="1362"/>
    </location>
</feature>
<evidence type="ECO:0000259" key="1">
    <source>
        <dbReference type="Pfam" id="PF20248"/>
    </source>
</evidence>
<accession>A0A291QWB1</accession>
<dbReference type="InterPro" id="IPR046538">
    <property type="entry name" value="DUF6603"/>
</dbReference>
<evidence type="ECO:0000313" key="2">
    <source>
        <dbReference type="EMBL" id="ATL48172.1"/>
    </source>
</evidence>
<protein>
    <recommendedName>
        <fullName evidence="1">DUF6603 domain-containing protein</fullName>
    </recommendedName>
</protein>
<proteinExistence type="predicted"/>
<gene>
    <name evidence="2" type="ORF">COR50_13920</name>
</gene>
<dbReference type="Proteomes" id="UP000220133">
    <property type="component" value="Chromosome"/>
</dbReference>
<dbReference type="RefSeq" id="WP_098194549.1">
    <property type="nucleotide sequence ID" value="NZ_CP023777.1"/>
</dbReference>
<dbReference type="KEGG" id="cbae:COR50_13920"/>
<dbReference type="EMBL" id="CP023777">
    <property type="protein sequence ID" value="ATL48172.1"/>
    <property type="molecule type" value="Genomic_DNA"/>
</dbReference>
<evidence type="ECO:0000313" key="3">
    <source>
        <dbReference type="Proteomes" id="UP000220133"/>
    </source>
</evidence>
<dbReference type="OrthoDB" id="535891at2"/>
<reference evidence="2 3" key="1">
    <citation type="submission" date="2017-10" db="EMBL/GenBank/DDBJ databases">
        <title>Paenichitinophaga pekingensis gen. nov., sp. nov., isolated from activated sludge.</title>
        <authorList>
            <person name="Jin D."/>
            <person name="Kong X."/>
            <person name="Deng Y."/>
            <person name="Bai Z."/>
        </authorList>
    </citation>
    <scope>NUCLEOTIDE SEQUENCE [LARGE SCALE GENOMIC DNA]</scope>
    <source>
        <strain evidence="2 3">13</strain>
    </source>
</reference>
<keyword evidence="3" id="KW-1185">Reference proteome</keyword>
<name>A0A291QWB1_9BACT</name>
<dbReference type="Pfam" id="PF20248">
    <property type="entry name" value="DUF6603"/>
    <property type="match status" value="1"/>
</dbReference>